<accession>A0ABV4SXE6</accession>
<dbReference type="EMBL" id="JBGOSP010000051">
    <property type="protein sequence ID" value="MFA3843126.1"/>
    <property type="molecule type" value="Genomic_DNA"/>
</dbReference>
<comment type="caution">
    <text evidence="1">The sequence shown here is derived from an EMBL/GenBank/DDBJ whole genome shotgun (WGS) entry which is preliminary data.</text>
</comment>
<dbReference type="Proteomes" id="UP001571476">
    <property type="component" value="Unassembled WGS sequence"/>
</dbReference>
<dbReference type="RefSeq" id="WP_372566990.1">
    <property type="nucleotide sequence ID" value="NZ_JBGOSP010000051.1"/>
</dbReference>
<organism evidence="1 2">
    <name type="scientific">Streptomyces aureus</name>
    <dbReference type="NCBI Taxonomy" id="193461"/>
    <lineage>
        <taxon>Bacteria</taxon>
        <taxon>Bacillati</taxon>
        <taxon>Actinomycetota</taxon>
        <taxon>Actinomycetes</taxon>
        <taxon>Kitasatosporales</taxon>
        <taxon>Streptomycetaceae</taxon>
        <taxon>Streptomyces</taxon>
    </lineage>
</organism>
<name>A0ABV4SXE6_9ACTN</name>
<gene>
    <name evidence="1" type="ORF">ACEG43_44550</name>
</gene>
<evidence type="ECO:0000313" key="2">
    <source>
        <dbReference type="Proteomes" id="UP001571476"/>
    </source>
</evidence>
<evidence type="ECO:0008006" key="3">
    <source>
        <dbReference type="Google" id="ProtNLM"/>
    </source>
</evidence>
<keyword evidence="2" id="KW-1185">Reference proteome</keyword>
<proteinExistence type="predicted"/>
<sequence length="53" mass="5838">MVAQFLAHGFFGAVKAWLSDPTVTRDDLIDAAVACTPAWWTSASQRRDIDTRA</sequence>
<reference evidence="1 2" key="1">
    <citation type="submission" date="2024-08" db="EMBL/GenBank/DDBJ databases">
        <title>Genome sequence of Streptomyces aureus CACIA-1.46HGO.</title>
        <authorList>
            <person name="Evangelista-Martinez Z."/>
        </authorList>
    </citation>
    <scope>NUCLEOTIDE SEQUENCE [LARGE SCALE GENOMIC DNA]</scope>
    <source>
        <strain evidence="1 2">CACIA-1.46HGO</strain>
    </source>
</reference>
<protein>
    <recommendedName>
        <fullName evidence="3">TetR family transcriptional regulator</fullName>
    </recommendedName>
</protein>
<evidence type="ECO:0000313" key="1">
    <source>
        <dbReference type="EMBL" id="MFA3843126.1"/>
    </source>
</evidence>